<evidence type="ECO:0000256" key="1">
    <source>
        <dbReference type="SAM" id="MobiDB-lite"/>
    </source>
</evidence>
<keyword evidence="2" id="KW-1133">Transmembrane helix</keyword>
<keyword evidence="4" id="KW-1185">Reference proteome</keyword>
<keyword evidence="2" id="KW-0812">Transmembrane</keyword>
<reference evidence="3" key="1">
    <citation type="submission" date="2016-06" db="EMBL/GenBank/DDBJ databases">
        <authorList>
            <person name="Kjaerup R.B."/>
            <person name="Dalgaard T.S."/>
            <person name="Juul-Madsen H.R."/>
        </authorList>
    </citation>
    <scope>NUCLEOTIDE SEQUENCE [LARGE SCALE GENOMIC DNA]</scope>
    <source>
        <strain evidence="3">DSM 16361</strain>
    </source>
</reference>
<organism evidence="3 4">
    <name type="scientific">Thiomonas delicata</name>
    <name type="common">Thiomonas cuprina</name>
    <dbReference type="NCBI Taxonomy" id="364030"/>
    <lineage>
        <taxon>Bacteria</taxon>
        <taxon>Pseudomonadati</taxon>
        <taxon>Pseudomonadota</taxon>
        <taxon>Betaproteobacteria</taxon>
        <taxon>Burkholderiales</taxon>
        <taxon>Thiomonas</taxon>
    </lineage>
</organism>
<proteinExistence type="predicted"/>
<dbReference type="Proteomes" id="UP000214566">
    <property type="component" value="Unassembled WGS sequence"/>
</dbReference>
<dbReference type="EMBL" id="FLMQ01000055">
    <property type="protein sequence ID" value="SBP87903.1"/>
    <property type="molecule type" value="Genomic_DNA"/>
</dbReference>
<evidence type="ECO:0000256" key="2">
    <source>
        <dbReference type="SAM" id="Phobius"/>
    </source>
</evidence>
<gene>
    <name evidence="3" type="ORF">THIARS_60616</name>
</gene>
<evidence type="ECO:0000313" key="4">
    <source>
        <dbReference type="Proteomes" id="UP000214566"/>
    </source>
</evidence>
<accession>A0A238D3N8</accession>
<evidence type="ECO:0000313" key="3">
    <source>
        <dbReference type="EMBL" id="SBP87903.1"/>
    </source>
</evidence>
<keyword evidence="2" id="KW-0472">Membrane</keyword>
<feature type="compositionally biased region" description="Low complexity" evidence="1">
    <location>
        <begin position="37"/>
        <end position="51"/>
    </location>
</feature>
<feature type="region of interest" description="Disordered" evidence="1">
    <location>
        <begin position="35"/>
        <end position="61"/>
    </location>
</feature>
<protein>
    <submittedName>
        <fullName evidence="3">Uncharacterized protein</fullName>
    </submittedName>
</protein>
<name>A0A238D3N8_THIDL</name>
<feature type="transmembrane region" description="Helical" evidence="2">
    <location>
        <begin position="6"/>
        <end position="25"/>
    </location>
</feature>
<sequence>MDASTLFIYAIELIAAGCAATFLIADSLPLRADEAPKGAAAPSGGATQAAGRSVCKHSTGP</sequence>
<dbReference type="AlphaFoldDB" id="A0A238D3N8"/>